<dbReference type="PANTHER" id="PTHR24369:SF213">
    <property type="entry name" value="INSULIN LIKE GROWTH FACTOR BINDING PROTEIN ACID LABILE SUBUNIT"/>
    <property type="match status" value="1"/>
</dbReference>
<reference evidence="5 6" key="1">
    <citation type="journal article" date="2019" name="PLoS ONE">
        <title>Genomic analyses reveal an absence of contemporary introgressive admixture between fin whales and blue whales, despite known hybrids.</title>
        <authorList>
            <person name="Westbury M.V."/>
            <person name="Petersen B."/>
            <person name="Lorenzen E.D."/>
        </authorList>
    </citation>
    <scope>NUCLEOTIDE SEQUENCE [LARGE SCALE GENOMIC DNA]</scope>
    <source>
        <strain evidence="5">FinWhale-01</strain>
    </source>
</reference>
<evidence type="ECO:0008006" key="7">
    <source>
        <dbReference type="Google" id="ProtNLM"/>
    </source>
</evidence>
<dbReference type="Pfam" id="PF13855">
    <property type="entry name" value="LRR_8"/>
    <property type="match status" value="1"/>
</dbReference>
<keyword evidence="6" id="KW-1185">Reference proteome</keyword>
<evidence type="ECO:0000313" key="5">
    <source>
        <dbReference type="EMBL" id="KAB0401661.1"/>
    </source>
</evidence>
<dbReference type="Gene3D" id="3.80.10.10">
    <property type="entry name" value="Ribonuclease Inhibitor"/>
    <property type="match status" value="1"/>
</dbReference>
<keyword evidence="2" id="KW-0677">Repeat</keyword>
<feature type="region of interest" description="Disordered" evidence="3">
    <location>
        <begin position="918"/>
        <end position="950"/>
    </location>
</feature>
<dbReference type="EMBL" id="SGJD01001174">
    <property type="protein sequence ID" value="KAB0401661.1"/>
    <property type="molecule type" value="Genomic_DNA"/>
</dbReference>
<dbReference type="PANTHER" id="PTHR24369">
    <property type="entry name" value="ANTIGEN BSP, PUTATIVE-RELATED"/>
    <property type="match status" value="1"/>
</dbReference>
<evidence type="ECO:0000256" key="4">
    <source>
        <dbReference type="SAM" id="Phobius"/>
    </source>
</evidence>
<accession>A0A6A1Q6A7</accession>
<proteinExistence type="predicted"/>
<dbReference type="InterPro" id="IPR032675">
    <property type="entry name" value="LRR_dom_sf"/>
</dbReference>
<feature type="transmembrane region" description="Helical" evidence="4">
    <location>
        <begin position="532"/>
        <end position="554"/>
    </location>
</feature>
<dbReference type="AlphaFoldDB" id="A0A6A1Q6A7"/>
<evidence type="ECO:0000256" key="2">
    <source>
        <dbReference type="ARBA" id="ARBA00022737"/>
    </source>
</evidence>
<gene>
    <name evidence="5" type="ORF">E2I00_019001</name>
</gene>
<feature type="compositionally biased region" description="Basic residues" evidence="3">
    <location>
        <begin position="353"/>
        <end position="369"/>
    </location>
</feature>
<dbReference type="PROSITE" id="PS51450">
    <property type="entry name" value="LRR"/>
    <property type="match status" value="3"/>
</dbReference>
<keyword evidence="4" id="KW-1133">Transmembrane helix</keyword>
<dbReference type="Pfam" id="PF00560">
    <property type="entry name" value="LRR_1"/>
    <property type="match status" value="1"/>
</dbReference>
<evidence type="ECO:0000313" key="6">
    <source>
        <dbReference type="Proteomes" id="UP000437017"/>
    </source>
</evidence>
<feature type="region of interest" description="Disordered" evidence="3">
    <location>
        <begin position="291"/>
        <end position="380"/>
    </location>
</feature>
<evidence type="ECO:0000256" key="1">
    <source>
        <dbReference type="ARBA" id="ARBA00022614"/>
    </source>
</evidence>
<dbReference type="SUPFAM" id="SSF52058">
    <property type="entry name" value="L domain-like"/>
    <property type="match status" value="1"/>
</dbReference>
<dbReference type="OrthoDB" id="660555at2759"/>
<feature type="region of interest" description="Disordered" evidence="3">
    <location>
        <begin position="870"/>
        <end position="894"/>
    </location>
</feature>
<dbReference type="GO" id="GO:0005886">
    <property type="term" value="C:plasma membrane"/>
    <property type="evidence" value="ECO:0007669"/>
    <property type="project" value="TreeGrafter"/>
</dbReference>
<dbReference type="Proteomes" id="UP000437017">
    <property type="component" value="Unassembled WGS sequence"/>
</dbReference>
<comment type="caution">
    <text evidence="5">The sequence shown here is derived from an EMBL/GenBank/DDBJ whole genome shotgun (WGS) entry which is preliminary data.</text>
</comment>
<feature type="non-terminal residue" evidence="5">
    <location>
        <position position="1"/>
    </location>
</feature>
<feature type="compositionally biased region" description="Basic and acidic residues" evidence="3">
    <location>
        <begin position="303"/>
        <end position="314"/>
    </location>
</feature>
<keyword evidence="4" id="KW-0812">Transmembrane</keyword>
<dbReference type="SMART" id="SM00369">
    <property type="entry name" value="LRR_TYP"/>
    <property type="match status" value="5"/>
</dbReference>
<feature type="region of interest" description="Disordered" evidence="3">
    <location>
        <begin position="1047"/>
        <end position="1069"/>
    </location>
</feature>
<keyword evidence="4" id="KW-0472">Membrane</keyword>
<evidence type="ECO:0000256" key="3">
    <source>
        <dbReference type="SAM" id="MobiDB-lite"/>
    </source>
</evidence>
<name>A0A6A1Q6A7_BALPH</name>
<dbReference type="InterPro" id="IPR003591">
    <property type="entry name" value="Leu-rich_rpt_typical-subtyp"/>
</dbReference>
<protein>
    <recommendedName>
        <fullName evidence="7">Leucine-rich repeat-containing protein 66</fullName>
    </recommendedName>
</protein>
<keyword evidence="1" id="KW-0433">Leucine-rich repeat</keyword>
<feature type="region of interest" description="Disordered" evidence="3">
    <location>
        <begin position="624"/>
        <end position="671"/>
    </location>
</feature>
<dbReference type="InterPro" id="IPR050541">
    <property type="entry name" value="LRR_TM_domain-containing"/>
</dbReference>
<feature type="region of interest" description="Disordered" evidence="3">
    <location>
        <begin position="494"/>
        <end position="524"/>
    </location>
</feature>
<sequence>SQGSVHHAVCRCHLCKRPELGDERVEGLPQGRLQGRWVEPQRLKSKIPTWLDSERDPFEKSLRIKGIMKNLRFRVITMVIGLYFTGTMTNPSRKSSILFNSECQWNGYLLTNCSFAGKHEIPVDISQIAATVDVSSSFFRVLLQTHMKKEEWSIKHLDLSNNLISKITLSSLAHFHALEILNLSNNAIHSVSLDLLSFKSLWVKRHRGRLRNGLPFLKLLILQRNKLSDIPKGLWKLKSLQSLDLSFNGITQIGLSDFHNCLQLENLHLKSNKILRIHPQAFKDLKKLQQEEVQRAAPTGPDQEDRVDGRRDWEGGGGCARHPLSGARAFPGVAVEEGLPGDGEDNRVDGNKGPRRGRKNGGMRSKGKDKKLSGAGSEQEDVVDLSNNALTAILPMMMVALELPHLQADLAGNQWQCDYGVAVFQNVISESWRRKWNAICNKSIGKEEAYWWTPTRRASRETHLPRANLNRTKSLTATSKAERPWEVRFSTLRKKDPAGSDTSEGQRRLPRRVRSAGDVQAAGRREDASQDLALAICLSVFITFFVAFCLGALARPYVDRLWQQRCRQKSPGSGNVYSNQGFYDEIVAVGNRQQPRMDLRQTFHGPNLYENQAPHAAVTPARTLAPSSKEAGGRQGGERCRDHTGAGSGKDNALPNHGAARPVLRGRPNADDTQLMPAGQDCIYRYDVPGEVNYDTVAGEDSLGERSVGIPAVAARLQTSPGSIRKDSNELGPPLPREMATPVSQMVARTKALRTGEKEGRGGTPHFPLEFSKENVLSAQQQRLEGAGDEEEPLAHCGAATLSDPGTTDPSPPVFAPGWGHDLHVTPANKELAQKDAPDAQYELHTDSDEGSLFTLSSTSSEDWRNVAEAEARGEESCRANEPRGDEDSGERRDNVVSLESLEDSIALQKILGKCENQEDRSGKTLISDPDYGLYETHPESGSNTNKFEDPLTLPMSLGNSPCSDEIPGMSIDDCVTALQSKAAEWQCSLRDLEFSVVDVSPQTPTHSAEVPSDPDESVCGEGDADICKYAPYVQGVDTAQSNIPSKIAVGKNLRPSRQDSEEDNMNGH</sequence>
<dbReference type="InterPro" id="IPR001611">
    <property type="entry name" value="Leu-rich_rpt"/>
</dbReference>
<organism evidence="5 6">
    <name type="scientific">Balaenoptera physalus</name>
    <name type="common">Fin whale</name>
    <name type="synonym">Balaena physalus</name>
    <dbReference type="NCBI Taxonomy" id="9770"/>
    <lineage>
        <taxon>Eukaryota</taxon>
        <taxon>Metazoa</taxon>
        <taxon>Chordata</taxon>
        <taxon>Craniata</taxon>
        <taxon>Vertebrata</taxon>
        <taxon>Euteleostomi</taxon>
        <taxon>Mammalia</taxon>
        <taxon>Eutheria</taxon>
        <taxon>Laurasiatheria</taxon>
        <taxon>Artiodactyla</taxon>
        <taxon>Whippomorpha</taxon>
        <taxon>Cetacea</taxon>
        <taxon>Mysticeti</taxon>
        <taxon>Balaenopteridae</taxon>
        <taxon>Balaenoptera</taxon>
    </lineage>
</organism>